<evidence type="ECO:0000313" key="4">
    <source>
        <dbReference type="Proteomes" id="UP000031197"/>
    </source>
</evidence>
<gene>
    <name evidence="3" type="ORF">RJ41_17785</name>
</gene>
<feature type="domain" description="EF-hand" evidence="2">
    <location>
        <begin position="132"/>
        <end position="167"/>
    </location>
</feature>
<evidence type="ECO:0000256" key="1">
    <source>
        <dbReference type="SAM" id="SignalP"/>
    </source>
</evidence>
<dbReference type="Gene3D" id="1.10.238.10">
    <property type="entry name" value="EF-hand"/>
    <property type="match status" value="2"/>
</dbReference>
<dbReference type="EMBL" id="JWLW01000066">
    <property type="protein sequence ID" value="KHT44699.1"/>
    <property type="molecule type" value="Genomic_DNA"/>
</dbReference>
<comment type="caution">
    <text evidence="3">The sequence shown here is derived from an EMBL/GenBank/DDBJ whole genome shotgun (WGS) entry which is preliminary data.</text>
</comment>
<dbReference type="GO" id="GO:0005509">
    <property type="term" value="F:calcium ion binding"/>
    <property type="evidence" value="ECO:0007669"/>
    <property type="project" value="InterPro"/>
</dbReference>
<dbReference type="Pfam" id="PF13202">
    <property type="entry name" value="EF-hand_5"/>
    <property type="match status" value="1"/>
</dbReference>
<dbReference type="Proteomes" id="UP000031197">
    <property type="component" value="Unassembled WGS sequence"/>
</dbReference>
<dbReference type="PROSITE" id="PS50222">
    <property type="entry name" value="EF_HAND_2"/>
    <property type="match status" value="1"/>
</dbReference>
<reference evidence="3 4" key="1">
    <citation type="submission" date="2014-12" db="EMBL/GenBank/DDBJ databases">
        <title>Genome sequencing of Alteromonas marina AD001.</title>
        <authorList>
            <person name="Adrian T.G.S."/>
            <person name="Chan K.G."/>
        </authorList>
    </citation>
    <scope>NUCLEOTIDE SEQUENCE [LARGE SCALE GENOMIC DNA]</scope>
    <source>
        <strain evidence="3 4">AD001</strain>
    </source>
</reference>
<dbReference type="RefSeq" id="WP_014949496.1">
    <property type="nucleotide sequence ID" value="NZ_JWLW01000066.1"/>
</dbReference>
<organism evidence="3 4">
    <name type="scientific">Alteromonas marina</name>
    <dbReference type="NCBI Taxonomy" id="203795"/>
    <lineage>
        <taxon>Bacteria</taxon>
        <taxon>Pseudomonadati</taxon>
        <taxon>Pseudomonadota</taxon>
        <taxon>Gammaproteobacteria</taxon>
        <taxon>Alteromonadales</taxon>
        <taxon>Alteromonadaceae</taxon>
        <taxon>Alteromonas/Salinimonas group</taxon>
        <taxon>Alteromonas</taxon>
    </lineage>
</organism>
<feature type="chain" id="PRO_5002085033" description="EF-hand domain-containing protein" evidence="1">
    <location>
        <begin position="23"/>
        <end position="192"/>
    </location>
</feature>
<keyword evidence="4" id="KW-1185">Reference proteome</keyword>
<dbReference type="InterPro" id="IPR011992">
    <property type="entry name" value="EF-hand-dom_pair"/>
</dbReference>
<name>A0A0B3YVX0_9ALTE</name>
<keyword evidence="1" id="KW-0732">Signal</keyword>
<evidence type="ECO:0000313" key="3">
    <source>
        <dbReference type="EMBL" id="KHT44699.1"/>
    </source>
</evidence>
<evidence type="ECO:0000259" key="2">
    <source>
        <dbReference type="PROSITE" id="PS50222"/>
    </source>
</evidence>
<dbReference type="SUPFAM" id="SSF47473">
    <property type="entry name" value="EF-hand"/>
    <property type="match status" value="1"/>
</dbReference>
<dbReference type="PROSITE" id="PS00018">
    <property type="entry name" value="EF_HAND_1"/>
    <property type="match status" value="1"/>
</dbReference>
<feature type="signal peptide" evidence="1">
    <location>
        <begin position="1"/>
        <end position="22"/>
    </location>
</feature>
<protein>
    <recommendedName>
        <fullName evidence="2">EF-hand domain-containing protein</fullName>
    </recommendedName>
</protein>
<proteinExistence type="predicted"/>
<dbReference type="OrthoDB" id="6335882at2"/>
<dbReference type="InterPro" id="IPR018247">
    <property type="entry name" value="EF_Hand_1_Ca_BS"/>
</dbReference>
<dbReference type="InterPro" id="IPR002048">
    <property type="entry name" value="EF_hand_dom"/>
</dbReference>
<dbReference type="AlphaFoldDB" id="A0A0B3YVX0"/>
<sequence>MKITKLSMITSAVIAATLSASAVAGHHEEKISMGFNAMDKDGNGYIVGSESSGVIDSKLLAKMDTDGDSMISRVEFNKFVDEKPSMFSDDIITQVKTEGTNDALLSEKGNPELFSKADGEMISEKNKELRTEMSATADNKFTEIDVDSDGKLTAEELKVAHVEGDFEMMDENGDSYVTRMEYRAYFEGIESE</sequence>
<accession>A0A0B3YVX0</accession>